<sequence length="60" mass="6869">MKNNKYLSVRKDPASDTTKITGYNIDVFEAVVRALPCALPFEYVPFDHVFSLKKGYPIFL</sequence>
<reference evidence="1 2" key="1">
    <citation type="submission" date="2020-10" db="EMBL/GenBank/DDBJ databases">
        <title>Plant Genome Project.</title>
        <authorList>
            <person name="Zhang R.-G."/>
        </authorList>
    </citation>
    <scope>NUCLEOTIDE SEQUENCE [LARGE SCALE GENOMIC DNA]</scope>
    <source>
        <strain evidence="1">FAFU-HL-1</strain>
        <tissue evidence="1">Leaf</tissue>
    </source>
</reference>
<gene>
    <name evidence="1" type="ORF">SADUNF_Sadunf18G0008200</name>
</gene>
<keyword evidence="2" id="KW-1185">Reference proteome</keyword>
<comment type="caution">
    <text evidence="1">The sequence shown here is derived from an EMBL/GenBank/DDBJ whole genome shotgun (WGS) entry which is preliminary data.</text>
</comment>
<accession>A0A835J706</accession>
<dbReference type="OrthoDB" id="5984008at2759"/>
<proteinExistence type="predicted"/>
<protein>
    <submittedName>
        <fullName evidence="1">Uncharacterized protein</fullName>
    </submittedName>
</protein>
<dbReference type="EMBL" id="JADGMS010000018">
    <property type="protein sequence ID" value="KAF9662005.1"/>
    <property type="molecule type" value="Genomic_DNA"/>
</dbReference>
<organism evidence="1 2">
    <name type="scientific">Salix dunnii</name>
    <dbReference type="NCBI Taxonomy" id="1413687"/>
    <lineage>
        <taxon>Eukaryota</taxon>
        <taxon>Viridiplantae</taxon>
        <taxon>Streptophyta</taxon>
        <taxon>Embryophyta</taxon>
        <taxon>Tracheophyta</taxon>
        <taxon>Spermatophyta</taxon>
        <taxon>Magnoliopsida</taxon>
        <taxon>eudicotyledons</taxon>
        <taxon>Gunneridae</taxon>
        <taxon>Pentapetalae</taxon>
        <taxon>rosids</taxon>
        <taxon>fabids</taxon>
        <taxon>Malpighiales</taxon>
        <taxon>Salicaceae</taxon>
        <taxon>Saliceae</taxon>
        <taxon>Salix</taxon>
    </lineage>
</organism>
<dbReference type="AlphaFoldDB" id="A0A835J706"/>
<evidence type="ECO:0000313" key="1">
    <source>
        <dbReference type="EMBL" id="KAF9662005.1"/>
    </source>
</evidence>
<evidence type="ECO:0000313" key="2">
    <source>
        <dbReference type="Proteomes" id="UP000657918"/>
    </source>
</evidence>
<dbReference type="Proteomes" id="UP000657918">
    <property type="component" value="Unassembled WGS sequence"/>
</dbReference>
<dbReference type="Gene3D" id="3.40.190.10">
    <property type="entry name" value="Periplasmic binding protein-like II"/>
    <property type="match status" value="1"/>
</dbReference>
<name>A0A835J706_9ROSI</name>